<dbReference type="PANTHER" id="PTHR24243:SF208">
    <property type="entry name" value="PYROKININ-1 RECEPTOR"/>
    <property type="match status" value="1"/>
</dbReference>
<keyword evidence="3 9" id="KW-1133">Transmembrane helix</keyword>
<feature type="domain" description="G-protein coupled receptors family 1 profile" evidence="10">
    <location>
        <begin position="1"/>
        <end position="239"/>
    </location>
</feature>
<keyword evidence="12" id="KW-1185">Reference proteome</keyword>
<dbReference type="PANTHER" id="PTHR24243">
    <property type="entry name" value="G-PROTEIN COUPLED RECEPTOR"/>
    <property type="match status" value="1"/>
</dbReference>
<dbReference type="GO" id="GO:0016020">
    <property type="term" value="C:membrane"/>
    <property type="evidence" value="ECO:0007669"/>
    <property type="project" value="UniProtKB-SubCell"/>
</dbReference>
<organism evidence="11 12">
    <name type="scientific">Ramazzottius varieornatus</name>
    <name type="common">Water bear</name>
    <name type="synonym">Tardigrade</name>
    <dbReference type="NCBI Taxonomy" id="947166"/>
    <lineage>
        <taxon>Eukaryota</taxon>
        <taxon>Metazoa</taxon>
        <taxon>Ecdysozoa</taxon>
        <taxon>Tardigrada</taxon>
        <taxon>Eutardigrada</taxon>
        <taxon>Parachela</taxon>
        <taxon>Hypsibioidea</taxon>
        <taxon>Ramazzottiidae</taxon>
        <taxon>Ramazzottius</taxon>
    </lineage>
</organism>
<name>A0A1D1V8E5_RAMVA</name>
<evidence type="ECO:0000313" key="12">
    <source>
        <dbReference type="Proteomes" id="UP000186922"/>
    </source>
</evidence>
<comment type="subcellular location">
    <subcellularLocation>
        <location evidence="1">Membrane</location>
        <topology evidence="1">Multi-pass membrane protein</topology>
    </subcellularLocation>
</comment>
<protein>
    <recommendedName>
        <fullName evidence="10">G-protein coupled receptors family 1 profile domain-containing protein</fullName>
    </recommendedName>
</protein>
<dbReference type="SUPFAM" id="SSF81321">
    <property type="entry name" value="Family A G protein-coupled receptor-like"/>
    <property type="match status" value="1"/>
</dbReference>
<keyword evidence="5 9" id="KW-0472">Membrane</keyword>
<dbReference type="CDD" id="cd00637">
    <property type="entry name" value="7tm_classA_rhodopsin-like"/>
    <property type="match status" value="1"/>
</dbReference>
<feature type="transmembrane region" description="Helical" evidence="9">
    <location>
        <begin position="223"/>
        <end position="242"/>
    </location>
</feature>
<sequence>MIVNLSISQLLMLLITVFGSIIVMLQNDEYTDWLRFPDHREVLCFLTLLFSVSTSVFYGLIAFNRLLSTVFEGLYNKLAPWILCAVLVVAGWLLSAFGAAFPWMTKYMVFGKDTYFLLGYPWFAAAPCNDGLTNRGIFWLVTSAYFILPALSTIVCYVVILIFIFKTQRLAGLPVNSPRAINLRDRARVLLMLSSASLMYLLCFFLPMIFWSTRYRASSANYFFMWLVYAQNALNPVFFGLINPQFREAYFRVCSWLVRRWSCKRPYNDRRERRVFPVGGVHDREGHFGPPSVTFQSAKNSIIFQNNFNPSPSAVRDAHFVASKPPPAITTHTLHPEQNGDRSRLPNSNT</sequence>
<feature type="transmembrane region" description="Helical" evidence="9">
    <location>
        <begin position="189"/>
        <end position="211"/>
    </location>
</feature>
<dbReference type="AlphaFoldDB" id="A0A1D1V8E5"/>
<evidence type="ECO:0000256" key="8">
    <source>
        <dbReference type="SAM" id="MobiDB-lite"/>
    </source>
</evidence>
<evidence type="ECO:0000256" key="3">
    <source>
        <dbReference type="ARBA" id="ARBA00022989"/>
    </source>
</evidence>
<dbReference type="InterPro" id="IPR017452">
    <property type="entry name" value="GPCR_Rhodpsn_7TM"/>
</dbReference>
<dbReference type="Gene3D" id="1.20.1070.10">
    <property type="entry name" value="Rhodopsin 7-helix transmembrane proteins"/>
    <property type="match status" value="1"/>
</dbReference>
<feature type="compositionally biased region" description="Basic and acidic residues" evidence="8">
    <location>
        <begin position="334"/>
        <end position="344"/>
    </location>
</feature>
<comment type="caution">
    <text evidence="11">The sequence shown here is derived from an EMBL/GenBank/DDBJ whole genome shotgun (WGS) entry which is preliminary data.</text>
</comment>
<dbReference type="PROSITE" id="PS50262">
    <property type="entry name" value="G_PROTEIN_RECEP_F1_2"/>
    <property type="match status" value="1"/>
</dbReference>
<evidence type="ECO:0000256" key="2">
    <source>
        <dbReference type="ARBA" id="ARBA00022692"/>
    </source>
</evidence>
<dbReference type="InterPro" id="IPR000276">
    <property type="entry name" value="GPCR_Rhodpsn"/>
</dbReference>
<feature type="transmembrane region" description="Helical" evidence="9">
    <location>
        <begin position="7"/>
        <end position="25"/>
    </location>
</feature>
<feature type="transmembrane region" description="Helical" evidence="9">
    <location>
        <begin position="78"/>
        <end position="101"/>
    </location>
</feature>
<evidence type="ECO:0000256" key="4">
    <source>
        <dbReference type="ARBA" id="ARBA00023040"/>
    </source>
</evidence>
<dbReference type="Proteomes" id="UP000186922">
    <property type="component" value="Unassembled WGS sequence"/>
</dbReference>
<accession>A0A1D1V8E5</accession>
<keyword evidence="4" id="KW-0297">G-protein coupled receptor</keyword>
<evidence type="ECO:0000313" key="11">
    <source>
        <dbReference type="EMBL" id="GAU97914.1"/>
    </source>
</evidence>
<feature type="transmembrane region" description="Helical" evidence="9">
    <location>
        <begin position="45"/>
        <end position="66"/>
    </location>
</feature>
<dbReference type="OrthoDB" id="9946013at2759"/>
<proteinExistence type="predicted"/>
<gene>
    <name evidence="11" type="primary">RvY_09134</name>
    <name evidence="11" type="synonym">RvY_09134.2</name>
    <name evidence="11" type="ORF">RvY_09134-2</name>
</gene>
<keyword evidence="7" id="KW-0807">Transducer</keyword>
<evidence type="ECO:0000256" key="5">
    <source>
        <dbReference type="ARBA" id="ARBA00023136"/>
    </source>
</evidence>
<evidence type="ECO:0000256" key="9">
    <source>
        <dbReference type="SAM" id="Phobius"/>
    </source>
</evidence>
<feature type="transmembrane region" description="Helical" evidence="9">
    <location>
        <begin position="137"/>
        <end position="165"/>
    </location>
</feature>
<keyword evidence="6" id="KW-0675">Receptor</keyword>
<dbReference type="EMBL" id="BDGG01000004">
    <property type="protein sequence ID" value="GAU97914.1"/>
    <property type="molecule type" value="Genomic_DNA"/>
</dbReference>
<evidence type="ECO:0000256" key="6">
    <source>
        <dbReference type="ARBA" id="ARBA00023170"/>
    </source>
</evidence>
<reference evidence="11 12" key="1">
    <citation type="journal article" date="2016" name="Nat. Commun.">
        <title>Extremotolerant tardigrade genome and improved radiotolerance of human cultured cells by tardigrade-unique protein.</title>
        <authorList>
            <person name="Hashimoto T."/>
            <person name="Horikawa D.D."/>
            <person name="Saito Y."/>
            <person name="Kuwahara H."/>
            <person name="Kozuka-Hata H."/>
            <person name="Shin-I T."/>
            <person name="Minakuchi Y."/>
            <person name="Ohishi K."/>
            <person name="Motoyama A."/>
            <person name="Aizu T."/>
            <person name="Enomoto A."/>
            <person name="Kondo K."/>
            <person name="Tanaka S."/>
            <person name="Hara Y."/>
            <person name="Koshikawa S."/>
            <person name="Sagara H."/>
            <person name="Miura T."/>
            <person name="Yokobori S."/>
            <person name="Miyagawa K."/>
            <person name="Suzuki Y."/>
            <person name="Kubo T."/>
            <person name="Oyama M."/>
            <person name="Kohara Y."/>
            <person name="Fujiyama A."/>
            <person name="Arakawa K."/>
            <person name="Katayama T."/>
            <person name="Toyoda A."/>
            <person name="Kunieda T."/>
        </authorList>
    </citation>
    <scope>NUCLEOTIDE SEQUENCE [LARGE SCALE GENOMIC DNA]</scope>
    <source>
        <strain evidence="11 12">YOKOZUNA-1</strain>
    </source>
</reference>
<evidence type="ECO:0000259" key="10">
    <source>
        <dbReference type="PROSITE" id="PS50262"/>
    </source>
</evidence>
<evidence type="ECO:0000256" key="7">
    <source>
        <dbReference type="ARBA" id="ARBA00023224"/>
    </source>
</evidence>
<dbReference type="PRINTS" id="PR00237">
    <property type="entry name" value="GPCRRHODOPSN"/>
</dbReference>
<feature type="region of interest" description="Disordered" evidence="8">
    <location>
        <begin position="326"/>
        <end position="350"/>
    </location>
</feature>
<keyword evidence="2 9" id="KW-0812">Transmembrane</keyword>
<evidence type="ECO:0000256" key="1">
    <source>
        <dbReference type="ARBA" id="ARBA00004141"/>
    </source>
</evidence>
<dbReference type="GO" id="GO:0004930">
    <property type="term" value="F:G protein-coupled receptor activity"/>
    <property type="evidence" value="ECO:0007669"/>
    <property type="project" value="UniProtKB-KW"/>
</dbReference>